<reference evidence="2" key="1">
    <citation type="submission" date="2019-12" db="EMBL/GenBank/DDBJ databases">
        <title>Genome sequencing and annotation of Brassica cretica.</title>
        <authorList>
            <person name="Studholme D.J."/>
            <person name="Sarris P."/>
        </authorList>
    </citation>
    <scope>NUCLEOTIDE SEQUENCE</scope>
    <source>
        <strain evidence="2">PFS-109/04</strain>
        <tissue evidence="2">Leaf</tissue>
    </source>
</reference>
<dbReference type="AlphaFoldDB" id="A0A8S9QT79"/>
<comment type="caution">
    <text evidence="2">The sequence shown here is derived from an EMBL/GenBank/DDBJ whole genome shotgun (WGS) entry which is preliminary data.</text>
</comment>
<evidence type="ECO:0000313" key="3">
    <source>
        <dbReference type="Proteomes" id="UP000712600"/>
    </source>
</evidence>
<dbReference type="EMBL" id="QGKX02000996">
    <property type="protein sequence ID" value="KAF3556064.1"/>
    <property type="molecule type" value="Genomic_DNA"/>
</dbReference>
<evidence type="ECO:0000313" key="2">
    <source>
        <dbReference type="EMBL" id="KAF3556064.1"/>
    </source>
</evidence>
<name>A0A8S9QT79_BRACR</name>
<feature type="compositionally biased region" description="Acidic residues" evidence="1">
    <location>
        <begin position="291"/>
        <end position="302"/>
    </location>
</feature>
<gene>
    <name evidence="2" type="ORF">F2Q69_00013131</name>
</gene>
<dbReference type="Proteomes" id="UP000712600">
    <property type="component" value="Unassembled WGS sequence"/>
</dbReference>
<sequence length="640" mass="72317">METLLKDGGSRMLLSSSVCLDNNLCTAGPLGLTLSSSAPAFLVPVSSLKVYQGTWPGKAVVRWSEPWIRNLEAGIRNLEAGTRNPEVWLFLLDEWRWNSSVHGAWAGFLSRNNPVKFDKYSKALYPPSYQLRPKPAGTRDCGSVIPYNQHELAGMTRSCVSFRSDENTSFLAPRWLGLRGFAGIDGLRHERHKRRETRRNRDGEERKLGSCLDSSPITRAWVGWGLALSPPFSPQLQVRRVRAPPLLVPFSAFVSREEFESSDKRRHKISELDGGFVVCVCKRQRRWRWEEEEEEEEEEEKTEVEFQIQNERRHKSKEEEDENKKLAVGEELRDLNHTNQYVIGLALYDLEVRMLASGGTLGARLLEVTSQTYSLDANLCLVLGTPTREIIKVHTYAAFSTRYMLRPRRKWELKGGPKIAGAYIAVSITVTIAYDSFFHTLRKPFSCSAYWYGPVYVVGALVGRLVVRRGLPTDSEDPRVFLIYDRWFRLPGEHDVLRCFSEHGGTLLMSWRSWPEPVRNLALAAVELVSSGYGRLGPPFYRDPDPGEGTRNLEAGTLKPEAGVISSWNIFPNRRDTGKYLTPPSVMLRCPTEFECAPDGGSDEVAIYVAHMEACFRGNIPTLIAGYPPTSGFVLLNSLH</sequence>
<proteinExistence type="predicted"/>
<protein>
    <submittedName>
        <fullName evidence="2">Uncharacterized protein</fullName>
    </submittedName>
</protein>
<accession>A0A8S9QT79</accession>
<evidence type="ECO:0000256" key="1">
    <source>
        <dbReference type="SAM" id="MobiDB-lite"/>
    </source>
</evidence>
<organism evidence="2 3">
    <name type="scientific">Brassica cretica</name>
    <name type="common">Mustard</name>
    <dbReference type="NCBI Taxonomy" id="69181"/>
    <lineage>
        <taxon>Eukaryota</taxon>
        <taxon>Viridiplantae</taxon>
        <taxon>Streptophyta</taxon>
        <taxon>Embryophyta</taxon>
        <taxon>Tracheophyta</taxon>
        <taxon>Spermatophyta</taxon>
        <taxon>Magnoliopsida</taxon>
        <taxon>eudicotyledons</taxon>
        <taxon>Gunneridae</taxon>
        <taxon>Pentapetalae</taxon>
        <taxon>rosids</taxon>
        <taxon>malvids</taxon>
        <taxon>Brassicales</taxon>
        <taxon>Brassicaceae</taxon>
        <taxon>Brassiceae</taxon>
        <taxon>Brassica</taxon>
    </lineage>
</organism>
<feature type="region of interest" description="Disordered" evidence="1">
    <location>
        <begin position="291"/>
        <end position="322"/>
    </location>
</feature>